<dbReference type="SUPFAM" id="SSF56317">
    <property type="entry name" value="Carbon-nitrogen hydrolase"/>
    <property type="match status" value="1"/>
</dbReference>
<evidence type="ECO:0000259" key="9">
    <source>
        <dbReference type="PROSITE" id="PS50263"/>
    </source>
</evidence>
<feature type="transmembrane region" description="Helical" evidence="8">
    <location>
        <begin position="153"/>
        <end position="179"/>
    </location>
</feature>
<feature type="transmembrane region" description="Helical" evidence="8">
    <location>
        <begin position="6"/>
        <end position="24"/>
    </location>
</feature>
<dbReference type="PANTHER" id="PTHR38686">
    <property type="entry name" value="APOLIPOPROTEIN N-ACYLTRANSFERASE"/>
    <property type="match status" value="1"/>
</dbReference>
<dbReference type="Gene3D" id="3.60.110.10">
    <property type="entry name" value="Carbon-nitrogen hydrolase"/>
    <property type="match status" value="1"/>
</dbReference>
<dbReference type="GO" id="GO:0042158">
    <property type="term" value="P:lipoprotein biosynthetic process"/>
    <property type="evidence" value="ECO:0007669"/>
    <property type="project" value="InterPro"/>
</dbReference>
<dbReference type="NCBIfam" id="TIGR00546">
    <property type="entry name" value="lnt"/>
    <property type="match status" value="1"/>
</dbReference>
<keyword evidence="3" id="KW-0808">Transferase</keyword>
<name>A0A6J6BGD2_9ZZZZ</name>
<dbReference type="InterPro" id="IPR045378">
    <property type="entry name" value="LNT_N"/>
</dbReference>
<gene>
    <name evidence="10" type="ORF">UFOPK1503_00047</name>
    <name evidence="11" type="ORF">UFOPK1693_00283</name>
</gene>
<dbReference type="PROSITE" id="PS50263">
    <property type="entry name" value="CN_HYDROLASE"/>
    <property type="match status" value="1"/>
</dbReference>
<dbReference type="AlphaFoldDB" id="A0A6J6BGD2"/>
<comment type="subcellular location">
    <subcellularLocation>
        <location evidence="1">Cell membrane</location>
        <topology evidence="1">Multi-pass membrane protein</topology>
    </subcellularLocation>
</comment>
<dbReference type="Pfam" id="PF00795">
    <property type="entry name" value="CN_hydrolase"/>
    <property type="match status" value="1"/>
</dbReference>
<dbReference type="InterPro" id="IPR004563">
    <property type="entry name" value="Apolipo_AcylTrfase"/>
</dbReference>
<feature type="domain" description="CN hydrolase" evidence="9">
    <location>
        <begin position="219"/>
        <end position="461"/>
    </location>
</feature>
<accession>A0A6J6BGD2</accession>
<evidence type="ECO:0000256" key="6">
    <source>
        <dbReference type="ARBA" id="ARBA00023136"/>
    </source>
</evidence>
<feature type="transmembrane region" description="Helical" evidence="8">
    <location>
        <begin position="112"/>
        <end position="133"/>
    </location>
</feature>
<dbReference type="InterPro" id="IPR003010">
    <property type="entry name" value="C-N_Hydrolase"/>
</dbReference>
<dbReference type="GO" id="GO:0005886">
    <property type="term" value="C:plasma membrane"/>
    <property type="evidence" value="ECO:0007669"/>
    <property type="project" value="UniProtKB-SubCell"/>
</dbReference>
<protein>
    <submittedName>
        <fullName evidence="10">Unannotated protein</fullName>
    </submittedName>
</protein>
<keyword evidence="6 8" id="KW-0472">Membrane</keyword>
<evidence type="ECO:0000256" key="4">
    <source>
        <dbReference type="ARBA" id="ARBA00022692"/>
    </source>
</evidence>
<keyword evidence="5 8" id="KW-1133">Transmembrane helix</keyword>
<evidence type="ECO:0000313" key="10">
    <source>
        <dbReference type="EMBL" id="CAB4538051.1"/>
    </source>
</evidence>
<feature type="transmembrane region" description="Helical" evidence="8">
    <location>
        <begin position="36"/>
        <end position="56"/>
    </location>
</feature>
<dbReference type="GO" id="GO:0016410">
    <property type="term" value="F:N-acyltransferase activity"/>
    <property type="evidence" value="ECO:0007669"/>
    <property type="project" value="InterPro"/>
</dbReference>
<dbReference type="EMBL" id="CAEZTO010000002">
    <property type="protein sequence ID" value="CAB4564892.1"/>
    <property type="molecule type" value="Genomic_DNA"/>
</dbReference>
<feature type="transmembrane region" description="Helical" evidence="8">
    <location>
        <begin position="76"/>
        <end position="100"/>
    </location>
</feature>
<dbReference type="Pfam" id="PF20154">
    <property type="entry name" value="LNT_N"/>
    <property type="match status" value="1"/>
</dbReference>
<evidence type="ECO:0000256" key="2">
    <source>
        <dbReference type="ARBA" id="ARBA00022475"/>
    </source>
</evidence>
<evidence type="ECO:0000256" key="1">
    <source>
        <dbReference type="ARBA" id="ARBA00004651"/>
    </source>
</evidence>
<evidence type="ECO:0000256" key="8">
    <source>
        <dbReference type="SAM" id="Phobius"/>
    </source>
</evidence>
<evidence type="ECO:0000256" key="3">
    <source>
        <dbReference type="ARBA" id="ARBA00022679"/>
    </source>
</evidence>
<dbReference type="InterPro" id="IPR036526">
    <property type="entry name" value="C-N_Hydrolase_sf"/>
</dbReference>
<dbReference type="HAMAP" id="MF_01148">
    <property type="entry name" value="Lnt"/>
    <property type="match status" value="1"/>
</dbReference>
<keyword evidence="7" id="KW-0012">Acyltransferase</keyword>
<proteinExistence type="inferred from homology"/>
<evidence type="ECO:0000256" key="7">
    <source>
        <dbReference type="ARBA" id="ARBA00023315"/>
    </source>
</evidence>
<sequence length="496" mass="54736">MRELVWRIPVGLVAGLIGFVVFPTENIWILAPLIPMLTYLAVLGTNFWPAVLIGFFSGQAFYISHIEWISLYLGPVPLIALSTTVSIYHALGAGLVAWLFKRLTFQPSRLIPFALLLASIWTVREFAANNFPYGGFPWSRLAMTQSDSFMSKWVWWGGMSLLTFVVAFMGSMLALIIFYRLSTFKPVTALALASTVLIPVITPIGITTTNVGSRTIAAVQGNANAGLFSREAPGTILQNHLDASEIVVKSGKQIDLIVWPENASDLDPLRSPQARAQINALSNKLDAPFVFGTITKRGEDTYNSTILWKPELGPVDFYDKKQPVPFAEYAPDRDFWRMFAPELIDMIPKGYSFGSRDGIYEIDDFVAGTLICFEIAEDSILRELTFSGAEVILSQTNNADFGYSDETFQQAAIARLRAIETGRSVVNISTVGLSAIFLPDGSILSEVEWYTPAAMIEDVPLYTGITPGVLIGHVFDWANAVFLIGFSLSTIVRRKP</sequence>
<dbReference type="PANTHER" id="PTHR38686:SF1">
    <property type="entry name" value="APOLIPOPROTEIN N-ACYLTRANSFERASE"/>
    <property type="match status" value="1"/>
</dbReference>
<evidence type="ECO:0000256" key="5">
    <source>
        <dbReference type="ARBA" id="ARBA00022989"/>
    </source>
</evidence>
<organism evidence="10">
    <name type="scientific">freshwater metagenome</name>
    <dbReference type="NCBI Taxonomy" id="449393"/>
    <lineage>
        <taxon>unclassified sequences</taxon>
        <taxon>metagenomes</taxon>
        <taxon>ecological metagenomes</taxon>
    </lineage>
</organism>
<dbReference type="CDD" id="cd07571">
    <property type="entry name" value="ALP_N-acyl_transferase"/>
    <property type="match status" value="1"/>
</dbReference>
<feature type="transmembrane region" description="Helical" evidence="8">
    <location>
        <begin position="186"/>
        <end position="206"/>
    </location>
</feature>
<reference evidence="10" key="1">
    <citation type="submission" date="2020-05" db="EMBL/GenBank/DDBJ databases">
        <authorList>
            <person name="Chiriac C."/>
            <person name="Salcher M."/>
            <person name="Ghai R."/>
            <person name="Kavagutti S V."/>
        </authorList>
    </citation>
    <scope>NUCLEOTIDE SEQUENCE</scope>
</reference>
<keyword evidence="4 8" id="KW-0812">Transmembrane</keyword>
<evidence type="ECO:0000313" key="11">
    <source>
        <dbReference type="EMBL" id="CAB4564892.1"/>
    </source>
</evidence>
<keyword evidence="2" id="KW-1003">Cell membrane</keyword>
<dbReference type="EMBL" id="CAEZST010000001">
    <property type="protein sequence ID" value="CAB4538051.1"/>
    <property type="molecule type" value="Genomic_DNA"/>
</dbReference>